<accession>A0A5C8UQH6</accession>
<feature type="signal peptide" evidence="1">
    <location>
        <begin position="1"/>
        <end position="27"/>
    </location>
</feature>
<protein>
    <submittedName>
        <fullName evidence="2">Uncharacterized protein</fullName>
    </submittedName>
</protein>
<proteinExistence type="predicted"/>
<evidence type="ECO:0000313" key="3">
    <source>
        <dbReference type="Proteomes" id="UP000321379"/>
    </source>
</evidence>
<sequence>MRPIFRTALVSTLTIAALAAGAVPAMASPTDSVAGDSAAAAPARLSAIQASAAAKTSARIASLNSAIPRVTANRALSDAERSTILGTLNADLAAMKSLAAKIAADTDAATARTDYASIFTGYRVYAVALPQAHFAAAADALTDTVIPRLTAAESKLAAALAGKYASKSTPELQAKLADMTTQIAAATAAADGTAARALAVTPSDYNANHAVMAPIRASIASAHAAAKLARADAKSIMAALK</sequence>
<reference evidence="2 3" key="1">
    <citation type="submission" date="2019-08" db="EMBL/GenBank/DDBJ databases">
        <title>Bacterial whole genome sequence for Glaciihabitans sp. CHu50b-6-2.</title>
        <authorList>
            <person name="Jin L."/>
        </authorList>
    </citation>
    <scope>NUCLEOTIDE SEQUENCE [LARGE SCALE GENOMIC DNA]</scope>
    <source>
        <strain evidence="2 3">CHu50b-6-2</strain>
    </source>
</reference>
<evidence type="ECO:0000313" key="2">
    <source>
        <dbReference type="EMBL" id="TXN29687.1"/>
    </source>
</evidence>
<organism evidence="2 3">
    <name type="scientific">Lacisediminihabitans profunda</name>
    <dbReference type="NCBI Taxonomy" id="2594790"/>
    <lineage>
        <taxon>Bacteria</taxon>
        <taxon>Bacillati</taxon>
        <taxon>Actinomycetota</taxon>
        <taxon>Actinomycetes</taxon>
        <taxon>Micrococcales</taxon>
        <taxon>Microbacteriaceae</taxon>
        <taxon>Lacisediminihabitans</taxon>
    </lineage>
</organism>
<feature type="chain" id="PRO_5022751769" evidence="1">
    <location>
        <begin position="28"/>
        <end position="241"/>
    </location>
</feature>
<dbReference type="EMBL" id="VRMG01000008">
    <property type="protein sequence ID" value="TXN29687.1"/>
    <property type="molecule type" value="Genomic_DNA"/>
</dbReference>
<comment type="caution">
    <text evidence="2">The sequence shown here is derived from an EMBL/GenBank/DDBJ whole genome shotgun (WGS) entry which is preliminary data.</text>
</comment>
<dbReference type="Proteomes" id="UP000321379">
    <property type="component" value="Unassembled WGS sequence"/>
</dbReference>
<gene>
    <name evidence="2" type="ORF">FVP33_11065</name>
</gene>
<keyword evidence="3" id="KW-1185">Reference proteome</keyword>
<name>A0A5C8UQH6_9MICO</name>
<dbReference type="RefSeq" id="WP_147783731.1">
    <property type="nucleotide sequence ID" value="NZ_VRMG01000008.1"/>
</dbReference>
<dbReference type="AlphaFoldDB" id="A0A5C8UQH6"/>
<evidence type="ECO:0000256" key="1">
    <source>
        <dbReference type="SAM" id="SignalP"/>
    </source>
</evidence>
<keyword evidence="1" id="KW-0732">Signal</keyword>